<gene>
    <name evidence="2" type="ORF">EJ05DRAFT_496788</name>
</gene>
<name>A0A6A6WII7_9PEZI</name>
<dbReference type="GeneID" id="54487500"/>
<proteinExistence type="predicted"/>
<dbReference type="GO" id="GO:0016301">
    <property type="term" value="F:kinase activity"/>
    <property type="evidence" value="ECO:0007669"/>
    <property type="project" value="UniProtKB-KW"/>
</dbReference>
<dbReference type="RefSeq" id="XP_033604351.1">
    <property type="nucleotide sequence ID" value="XM_033746446.1"/>
</dbReference>
<protein>
    <submittedName>
        <fullName evidence="2">PfkB family kinase</fullName>
    </submittedName>
</protein>
<dbReference type="SUPFAM" id="SSF53613">
    <property type="entry name" value="Ribokinase-like"/>
    <property type="match status" value="1"/>
</dbReference>
<dbReference type="OrthoDB" id="497927at2759"/>
<evidence type="ECO:0000259" key="1">
    <source>
        <dbReference type="Pfam" id="PF00294"/>
    </source>
</evidence>
<evidence type="ECO:0000313" key="2">
    <source>
        <dbReference type="EMBL" id="KAF2761900.1"/>
    </source>
</evidence>
<keyword evidence="2" id="KW-0418">Kinase</keyword>
<dbReference type="PANTHER" id="PTHR47098:SF1">
    <property type="entry name" value="PFKB FAMILY CARBOHYDRATE KINASE SUPERFAMILY (AFU_ORTHOLOGUE AFUA_4G09500)"/>
    <property type="match status" value="1"/>
</dbReference>
<dbReference type="Gene3D" id="3.40.1190.20">
    <property type="match status" value="1"/>
</dbReference>
<dbReference type="EMBL" id="ML996566">
    <property type="protein sequence ID" value="KAF2761900.1"/>
    <property type="molecule type" value="Genomic_DNA"/>
</dbReference>
<reference evidence="2" key="1">
    <citation type="journal article" date="2020" name="Stud. Mycol.">
        <title>101 Dothideomycetes genomes: a test case for predicting lifestyles and emergence of pathogens.</title>
        <authorList>
            <person name="Haridas S."/>
            <person name="Albert R."/>
            <person name="Binder M."/>
            <person name="Bloem J."/>
            <person name="Labutti K."/>
            <person name="Salamov A."/>
            <person name="Andreopoulos B."/>
            <person name="Baker S."/>
            <person name="Barry K."/>
            <person name="Bills G."/>
            <person name="Bluhm B."/>
            <person name="Cannon C."/>
            <person name="Castanera R."/>
            <person name="Culley D."/>
            <person name="Daum C."/>
            <person name="Ezra D."/>
            <person name="Gonzalez J."/>
            <person name="Henrissat B."/>
            <person name="Kuo A."/>
            <person name="Liang C."/>
            <person name="Lipzen A."/>
            <person name="Lutzoni F."/>
            <person name="Magnuson J."/>
            <person name="Mondo S."/>
            <person name="Nolan M."/>
            <person name="Ohm R."/>
            <person name="Pangilinan J."/>
            <person name="Park H.-J."/>
            <person name="Ramirez L."/>
            <person name="Alfaro M."/>
            <person name="Sun H."/>
            <person name="Tritt A."/>
            <person name="Yoshinaga Y."/>
            <person name="Zwiers L.-H."/>
            <person name="Turgeon B."/>
            <person name="Goodwin S."/>
            <person name="Spatafora J."/>
            <person name="Crous P."/>
            <person name="Grigoriev I."/>
        </authorList>
    </citation>
    <scope>NUCLEOTIDE SEQUENCE</scope>
    <source>
        <strain evidence="2">CBS 121739</strain>
    </source>
</reference>
<accession>A0A6A6WII7</accession>
<keyword evidence="2" id="KW-0808">Transferase</keyword>
<dbReference type="InterPro" id="IPR029056">
    <property type="entry name" value="Ribokinase-like"/>
</dbReference>
<keyword evidence="3" id="KW-1185">Reference proteome</keyword>
<dbReference type="InterPro" id="IPR011611">
    <property type="entry name" value="PfkB_dom"/>
</dbReference>
<evidence type="ECO:0000313" key="3">
    <source>
        <dbReference type="Proteomes" id="UP000799437"/>
    </source>
</evidence>
<organism evidence="2 3">
    <name type="scientific">Pseudovirgaria hyperparasitica</name>
    <dbReference type="NCBI Taxonomy" id="470096"/>
    <lineage>
        <taxon>Eukaryota</taxon>
        <taxon>Fungi</taxon>
        <taxon>Dikarya</taxon>
        <taxon>Ascomycota</taxon>
        <taxon>Pezizomycotina</taxon>
        <taxon>Dothideomycetes</taxon>
        <taxon>Dothideomycetes incertae sedis</taxon>
        <taxon>Acrospermales</taxon>
        <taxon>Acrospermaceae</taxon>
        <taxon>Pseudovirgaria</taxon>
    </lineage>
</organism>
<feature type="domain" description="Carbohydrate kinase PfkB" evidence="1">
    <location>
        <begin position="52"/>
        <end position="330"/>
    </location>
</feature>
<dbReference type="PANTHER" id="PTHR47098">
    <property type="entry name" value="PROTEIN MAK32"/>
    <property type="match status" value="1"/>
</dbReference>
<sequence>MMDAQHVQSEQSVLFCSLSNICLDHLVLPGKPPLIDIVGGPGGYATLGARIFAASPLSKRIGWLITVGGDFPSQVKEELESWDLSLSLKIDDKQLTPRGLQHYEDESFGPVSFHELTPAFDFSPSDLLDAKVAHASAFHLLGTPEMCATYIPAIHRLRRSAGNPKPCLVVWEPEPRACRTTTRAATVKAAANVDVVSPNHLELRRLFEDDFSTSRPTAAMIEDYAQRLVAEGLGRNGDGQLVVRAAELGCMVLSRKEPARWFPAFYSPSREDVDRARFEGVEVPSHPSVVDPTGAGNAFLGAFTFELAMSNDISEACCRGIVAASFTLEQIAFPTLSRGRHGRSKETWNGIQVEIRLKEYKRRLAMG</sequence>
<dbReference type="Pfam" id="PF00294">
    <property type="entry name" value="PfkB"/>
    <property type="match status" value="1"/>
</dbReference>
<dbReference type="AlphaFoldDB" id="A0A6A6WII7"/>
<dbReference type="Proteomes" id="UP000799437">
    <property type="component" value="Unassembled WGS sequence"/>
</dbReference>